<keyword evidence="3 8" id="KW-0732">Signal</keyword>
<keyword evidence="5" id="KW-0788">Thiol protease</keyword>
<dbReference type="CDD" id="cd02620">
    <property type="entry name" value="Peptidase_C1A_CathepsinB"/>
    <property type="match status" value="1"/>
</dbReference>
<evidence type="ECO:0000256" key="8">
    <source>
        <dbReference type="SAM" id="SignalP"/>
    </source>
</evidence>
<feature type="chain" id="PRO_5009359921" description="Peptidase C1A papain C-terminal domain-containing protein" evidence="8">
    <location>
        <begin position="22"/>
        <end position="362"/>
    </location>
</feature>
<gene>
    <name evidence="10" type="ORF">M513_01770</name>
    <name evidence="11" type="ORF">M514_01770</name>
</gene>
<evidence type="ECO:0000259" key="9">
    <source>
        <dbReference type="SMART" id="SM00645"/>
    </source>
</evidence>
<dbReference type="PROSITE" id="PS00139">
    <property type="entry name" value="THIOL_PROTEASE_CYS"/>
    <property type="match status" value="1"/>
</dbReference>
<accession>A0A085MJ63</accession>
<dbReference type="EMBL" id="KL363189">
    <property type="protein sequence ID" value="KFD57259.1"/>
    <property type="molecule type" value="Genomic_DNA"/>
</dbReference>
<dbReference type="InterPro" id="IPR025660">
    <property type="entry name" value="Pept_his_AS"/>
</dbReference>
<evidence type="ECO:0000256" key="1">
    <source>
        <dbReference type="ARBA" id="ARBA00008455"/>
    </source>
</evidence>
<evidence type="ECO:0000256" key="7">
    <source>
        <dbReference type="ARBA" id="ARBA00023157"/>
    </source>
</evidence>
<evidence type="ECO:0000313" key="12">
    <source>
        <dbReference type="Proteomes" id="UP000030764"/>
    </source>
</evidence>
<reference evidence="10 12" key="1">
    <citation type="journal article" date="2014" name="Nat. Genet.">
        <title>Genome and transcriptome of the porcine whipworm Trichuris suis.</title>
        <authorList>
            <person name="Jex A.R."/>
            <person name="Nejsum P."/>
            <person name="Schwarz E.M."/>
            <person name="Hu L."/>
            <person name="Young N.D."/>
            <person name="Hall R.S."/>
            <person name="Korhonen P.K."/>
            <person name="Liao S."/>
            <person name="Thamsborg S."/>
            <person name="Xia J."/>
            <person name="Xu P."/>
            <person name="Wang S."/>
            <person name="Scheerlinck J.P."/>
            <person name="Hofmann A."/>
            <person name="Sternberg P.W."/>
            <person name="Wang J."/>
            <person name="Gasser R.B."/>
        </authorList>
    </citation>
    <scope>NUCLEOTIDE SEQUENCE [LARGE SCALE GENOMIC DNA]</scope>
    <source>
        <strain evidence="11">DCEP-RM93F</strain>
        <strain evidence="10">DCEP-RM93M</strain>
    </source>
</reference>
<dbReference type="Pfam" id="PF00112">
    <property type="entry name" value="Peptidase_C1"/>
    <property type="match status" value="1"/>
</dbReference>
<dbReference type="GO" id="GO:0004197">
    <property type="term" value="F:cysteine-type endopeptidase activity"/>
    <property type="evidence" value="ECO:0007669"/>
    <property type="project" value="InterPro"/>
</dbReference>
<dbReference type="Gene3D" id="3.90.70.10">
    <property type="entry name" value="Cysteine proteinases"/>
    <property type="match status" value="1"/>
</dbReference>
<dbReference type="InterPro" id="IPR038765">
    <property type="entry name" value="Papain-like_cys_pep_sf"/>
</dbReference>
<dbReference type="PRINTS" id="PR00705">
    <property type="entry name" value="PAPAIN"/>
</dbReference>
<dbReference type="InterPro" id="IPR025661">
    <property type="entry name" value="Pept_asp_AS"/>
</dbReference>
<keyword evidence="12" id="KW-1185">Reference proteome</keyword>
<dbReference type="SMART" id="SM00645">
    <property type="entry name" value="Pept_C1"/>
    <property type="match status" value="1"/>
</dbReference>
<evidence type="ECO:0000256" key="6">
    <source>
        <dbReference type="ARBA" id="ARBA00023145"/>
    </source>
</evidence>
<keyword evidence="4" id="KW-0378">Hydrolase</keyword>
<dbReference type="PROSITE" id="PS00640">
    <property type="entry name" value="THIOL_PROTEASE_ASN"/>
    <property type="match status" value="1"/>
</dbReference>
<evidence type="ECO:0000256" key="5">
    <source>
        <dbReference type="ARBA" id="ARBA00022807"/>
    </source>
</evidence>
<evidence type="ECO:0000256" key="2">
    <source>
        <dbReference type="ARBA" id="ARBA00022670"/>
    </source>
</evidence>
<dbReference type="InterPro" id="IPR013128">
    <property type="entry name" value="Peptidase_C1A"/>
</dbReference>
<evidence type="ECO:0000256" key="4">
    <source>
        <dbReference type="ARBA" id="ARBA00022801"/>
    </source>
</evidence>
<protein>
    <recommendedName>
        <fullName evidence="9">Peptidase C1A papain C-terminal domain-containing protein</fullName>
    </recommendedName>
</protein>
<keyword evidence="7" id="KW-1015">Disulfide bond</keyword>
<evidence type="ECO:0000256" key="3">
    <source>
        <dbReference type="ARBA" id="ARBA00022729"/>
    </source>
</evidence>
<sequence>MVCRAVILTLGLWLVIVQTSANSPRSNGRFLYHRMHKIIDYINNLNTTWKADRNSYFDEVPYHVIRGMMGVARHYAIEEHETLTTKTYRHLAMTIPESFDAREQWPNCPTIGEIRDQSNCGSCWAFGAVEAISDRICIATNGRQKPHISATDLLSCCKQCGFGCNGGFPPAAWSFWVKSGLVTGGTYTQHDGCRPYPFAPCDHHMNGTLGPCSHDLEPTPACKQSCQNSYKTPYKKDKYYGLRSYKVSSDPLDIQKELIINGPMEVAFEVYEDFLVYKEGVYQHKTGSSLGGHAVRLLGWGVENEVPYWLLANSWNTEWGDKGFFKILRGSDECGIEAEAVAGLYRQPKRPQAHDFQNIKMP</sequence>
<dbReference type="Pfam" id="PF08127">
    <property type="entry name" value="Propeptide_C1"/>
    <property type="match status" value="1"/>
</dbReference>
<dbReference type="GO" id="GO:0006508">
    <property type="term" value="P:proteolysis"/>
    <property type="evidence" value="ECO:0007669"/>
    <property type="project" value="UniProtKB-KW"/>
</dbReference>
<dbReference type="PANTHER" id="PTHR12411">
    <property type="entry name" value="CYSTEINE PROTEASE FAMILY C1-RELATED"/>
    <property type="match status" value="1"/>
</dbReference>
<comment type="similarity">
    <text evidence="1">Belongs to the peptidase C1 family.</text>
</comment>
<evidence type="ECO:0000313" key="11">
    <source>
        <dbReference type="EMBL" id="KFD72649.1"/>
    </source>
</evidence>
<dbReference type="InterPro" id="IPR000668">
    <property type="entry name" value="Peptidase_C1A_C"/>
</dbReference>
<dbReference type="AlphaFoldDB" id="A0A085MJ63"/>
<proteinExistence type="inferred from homology"/>
<dbReference type="Proteomes" id="UP000030764">
    <property type="component" value="Unassembled WGS sequence"/>
</dbReference>
<keyword evidence="6" id="KW-0865">Zymogen</keyword>
<organism evidence="10 12">
    <name type="scientific">Trichuris suis</name>
    <name type="common">pig whipworm</name>
    <dbReference type="NCBI Taxonomy" id="68888"/>
    <lineage>
        <taxon>Eukaryota</taxon>
        <taxon>Metazoa</taxon>
        <taxon>Ecdysozoa</taxon>
        <taxon>Nematoda</taxon>
        <taxon>Enoplea</taxon>
        <taxon>Dorylaimia</taxon>
        <taxon>Trichinellida</taxon>
        <taxon>Trichuridae</taxon>
        <taxon>Trichuris</taxon>
    </lineage>
</organism>
<name>A0A085MJ63_9BILA</name>
<dbReference type="OrthoDB" id="10058785at2759"/>
<dbReference type="EMBL" id="KL367476">
    <property type="protein sequence ID" value="KFD72649.1"/>
    <property type="molecule type" value="Genomic_DNA"/>
</dbReference>
<feature type="domain" description="Peptidase C1A papain C-terminal" evidence="9">
    <location>
        <begin position="95"/>
        <end position="344"/>
    </location>
</feature>
<dbReference type="InterPro" id="IPR000169">
    <property type="entry name" value="Pept_cys_AS"/>
</dbReference>
<dbReference type="InterPro" id="IPR012599">
    <property type="entry name" value="Propeptide_C1A"/>
</dbReference>
<feature type="signal peptide" evidence="8">
    <location>
        <begin position="1"/>
        <end position="21"/>
    </location>
</feature>
<evidence type="ECO:0000313" key="10">
    <source>
        <dbReference type="EMBL" id="KFD57259.1"/>
    </source>
</evidence>
<dbReference type="SUPFAM" id="SSF54001">
    <property type="entry name" value="Cysteine proteinases"/>
    <property type="match status" value="1"/>
</dbReference>
<dbReference type="Proteomes" id="UP000030758">
    <property type="component" value="Unassembled WGS sequence"/>
</dbReference>
<dbReference type="PROSITE" id="PS00639">
    <property type="entry name" value="THIOL_PROTEASE_HIS"/>
    <property type="match status" value="1"/>
</dbReference>
<keyword evidence="2" id="KW-0645">Protease</keyword>
<dbReference type="FunFam" id="3.90.70.10:FF:000031">
    <property type="entry name" value="Cathepsin B"/>
    <property type="match status" value="1"/>
</dbReference>